<evidence type="ECO:0000313" key="1">
    <source>
        <dbReference type="EMBL" id="GIH77843.1"/>
    </source>
</evidence>
<dbReference type="InterPro" id="IPR036291">
    <property type="entry name" value="NAD(P)-bd_dom_sf"/>
</dbReference>
<gene>
    <name evidence="1" type="ORF">Plo01_42720</name>
</gene>
<comment type="caution">
    <text evidence="1">The sequence shown here is derived from an EMBL/GenBank/DDBJ whole genome shotgun (WGS) entry which is preliminary data.</text>
</comment>
<protein>
    <submittedName>
        <fullName evidence="1">Uncharacterized protein</fullName>
    </submittedName>
</protein>
<dbReference type="AlphaFoldDB" id="A0A8J3RMQ6"/>
<reference evidence="1 2" key="1">
    <citation type="submission" date="2021-01" db="EMBL/GenBank/DDBJ databases">
        <title>Whole genome shotgun sequence of Planobispora longispora NBRC 13918.</title>
        <authorList>
            <person name="Komaki H."/>
            <person name="Tamura T."/>
        </authorList>
    </citation>
    <scope>NUCLEOTIDE SEQUENCE [LARGE SCALE GENOMIC DNA]</scope>
    <source>
        <strain evidence="1 2">NBRC 13918</strain>
    </source>
</reference>
<dbReference type="InterPro" id="IPR002347">
    <property type="entry name" value="SDR_fam"/>
</dbReference>
<proteinExistence type="predicted"/>
<organism evidence="1 2">
    <name type="scientific">Planobispora longispora</name>
    <dbReference type="NCBI Taxonomy" id="28887"/>
    <lineage>
        <taxon>Bacteria</taxon>
        <taxon>Bacillati</taxon>
        <taxon>Actinomycetota</taxon>
        <taxon>Actinomycetes</taxon>
        <taxon>Streptosporangiales</taxon>
        <taxon>Streptosporangiaceae</taxon>
        <taxon>Planobispora</taxon>
    </lineage>
</organism>
<dbReference type="EMBL" id="BOOH01000035">
    <property type="protein sequence ID" value="GIH77843.1"/>
    <property type="molecule type" value="Genomic_DNA"/>
</dbReference>
<dbReference type="RefSeq" id="WP_239316764.1">
    <property type="nucleotide sequence ID" value="NZ_BOOH01000035.1"/>
</dbReference>
<dbReference type="SUPFAM" id="SSF51735">
    <property type="entry name" value="NAD(P)-binding Rossmann-fold domains"/>
    <property type="match status" value="1"/>
</dbReference>
<evidence type="ECO:0000313" key="2">
    <source>
        <dbReference type="Proteomes" id="UP000616724"/>
    </source>
</evidence>
<dbReference type="Pfam" id="PF00106">
    <property type="entry name" value="adh_short"/>
    <property type="match status" value="1"/>
</dbReference>
<name>A0A8J3RMQ6_9ACTN</name>
<dbReference type="Gene3D" id="3.40.50.720">
    <property type="entry name" value="NAD(P)-binding Rossmann-like Domain"/>
    <property type="match status" value="1"/>
</dbReference>
<dbReference type="Proteomes" id="UP000616724">
    <property type="component" value="Unassembled WGS sequence"/>
</dbReference>
<keyword evidence="2" id="KW-1185">Reference proteome</keyword>
<sequence>MTDRTAVFAAVAATVEHFGRLDVVVNNAGTMSSGMVEEFTEPAAGAVGWPSGREGLPARSGMGCHLPATLRSPPACSLW</sequence>
<accession>A0A8J3RMQ6</accession>